<gene>
    <name evidence="4" type="ORF">ACFQGH_01780</name>
</gene>
<dbReference type="PANTHER" id="PTHR46268:SF24">
    <property type="entry name" value="UNIVERSAL STRESS PROTEIN"/>
    <property type="match status" value="1"/>
</dbReference>
<proteinExistence type="inferred from homology"/>
<protein>
    <submittedName>
        <fullName evidence="4">Universal stress protein</fullName>
    </submittedName>
</protein>
<dbReference type="Gene3D" id="3.40.50.620">
    <property type="entry name" value="HUPs"/>
    <property type="match status" value="1"/>
</dbReference>
<evidence type="ECO:0000259" key="3">
    <source>
        <dbReference type="Pfam" id="PF00582"/>
    </source>
</evidence>
<evidence type="ECO:0000313" key="4">
    <source>
        <dbReference type="EMBL" id="MFC6903923.1"/>
    </source>
</evidence>
<dbReference type="SUPFAM" id="SSF52402">
    <property type="entry name" value="Adenine nucleotide alpha hydrolases-like"/>
    <property type="match status" value="1"/>
</dbReference>
<dbReference type="Pfam" id="PF00582">
    <property type="entry name" value="Usp"/>
    <property type="match status" value="1"/>
</dbReference>
<dbReference type="AlphaFoldDB" id="A0ABD5UXP7"/>
<dbReference type="Proteomes" id="UP001596312">
    <property type="component" value="Unassembled WGS sequence"/>
</dbReference>
<dbReference type="InterPro" id="IPR006015">
    <property type="entry name" value="Universal_stress_UspA"/>
</dbReference>
<dbReference type="PANTHER" id="PTHR46268">
    <property type="entry name" value="STRESS RESPONSE PROTEIN NHAX"/>
    <property type="match status" value="1"/>
</dbReference>
<comment type="caution">
    <text evidence="4">The sequence shown here is derived from an EMBL/GenBank/DDBJ whole genome shotgun (WGS) entry which is preliminary data.</text>
</comment>
<name>A0ABD5UXP7_9EURY</name>
<dbReference type="PRINTS" id="PR01438">
    <property type="entry name" value="UNVRSLSTRESS"/>
</dbReference>
<reference evidence="4 5" key="1">
    <citation type="journal article" date="2019" name="Int. J. Syst. Evol. Microbiol.">
        <title>The Global Catalogue of Microorganisms (GCM) 10K type strain sequencing project: providing services to taxonomists for standard genome sequencing and annotation.</title>
        <authorList>
            <consortium name="The Broad Institute Genomics Platform"/>
            <consortium name="The Broad Institute Genome Sequencing Center for Infectious Disease"/>
            <person name="Wu L."/>
            <person name="Ma J."/>
        </authorList>
    </citation>
    <scope>NUCLEOTIDE SEQUENCE [LARGE SCALE GENOMIC DNA]</scope>
    <source>
        <strain evidence="4 5">CGMCC 1.3240</strain>
    </source>
</reference>
<feature type="domain" description="UspA" evidence="3">
    <location>
        <begin position="3"/>
        <end position="140"/>
    </location>
</feature>
<feature type="coiled-coil region" evidence="2">
    <location>
        <begin position="53"/>
        <end position="80"/>
    </location>
</feature>
<keyword evidence="2" id="KW-0175">Coiled coil</keyword>
<organism evidence="4 5">
    <name type="scientific">Halalkalicoccus tibetensis</name>
    <dbReference type="NCBI Taxonomy" id="175632"/>
    <lineage>
        <taxon>Archaea</taxon>
        <taxon>Methanobacteriati</taxon>
        <taxon>Methanobacteriota</taxon>
        <taxon>Stenosarchaea group</taxon>
        <taxon>Halobacteria</taxon>
        <taxon>Halobacteriales</taxon>
        <taxon>Halococcaceae</taxon>
        <taxon>Halalkalicoccus</taxon>
    </lineage>
</organism>
<keyword evidence="5" id="KW-1185">Reference proteome</keyword>
<dbReference type="InterPro" id="IPR014729">
    <property type="entry name" value="Rossmann-like_a/b/a_fold"/>
</dbReference>
<evidence type="ECO:0000256" key="2">
    <source>
        <dbReference type="SAM" id="Coils"/>
    </source>
</evidence>
<comment type="similarity">
    <text evidence="1">Belongs to the universal stress protein A family.</text>
</comment>
<dbReference type="InterPro" id="IPR006016">
    <property type="entry name" value="UspA"/>
</dbReference>
<accession>A0ABD5UXP7</accession>
<evidence type="ECO:0000256" key="1">
    <source>
        <dbReference type="ARBA" id="ARBA00008791"/>
    </source>
</evidence>
<sequence length="140" mass="14832">MDQRILVPFDGSDASETALERALEENPDAEITALNVLDSAELAYGGVQGSAAESLTDAQREEAEELLERAEARAADHEGGFRTALEVGSPGEAIVEYANENDIDHIIMGSHGRSGLSRIVVGSVAETVVRNSPLTVTIAR</sequence>
<dbReference type="CDD" id="cd00293">
    <property type="entry name" value="USP-like"/>
    <property type="match status" value="1"/>
</dbReference>
<evidence type="ECO:0000313" key="5">
    <source>
        <dbReference type="Proteomes" id="UP001596312"/>
    </source>
</evidence>
<dbReference type="EMBL" id="JBHSXQ010000001">
    <property type="protein sequence ID" value="MFC6903923.1"/>
    <property type="molecule type" value="Genomic_DNA"/>
</dbReference>
<dbReference type="RefSeq" id="WP_340602415.1">
    <property type="nucleotide sequence ID" value="NZ_JBBMXV010000001.1"/>
</dbReference>